<organism evidence="2 3">
    <name type="scientific">Lentzea guizhouensis</name>
    <dbReference type="NCBI Taxonomy" id="1586287"/>
    <lineage>
        <taxon>Bacteria</taxon>
        <taxon>Bacillati</taxon>
        <taxon>Actinomycetota</taxon>
        <taxon>Actinomycetes</taxon>
        <taxon>Pseudonocardiales</taxon>
        <taxon>Pseudonocardiaceae</taxon>
        <taxon>Lentzea</taxon>
    </lineage>
</organism>
<proteinExistence type="predicted"/>
<dbReference type="PANTHER" id="PTHR33744">
    <property type="entry name" value="CARBOHYDRATE DIACID REGULATOR"/>
    <property type="match status" value="1"/>
</dbReference>
<accession>A0A1B2HU93</accession>
<reference evidence="2 3" key="1">
    <citation type="submission" date="2016-07" db="EMBL/GenBank/DDBJ databases">
        <title>Complete genome sequence of the Lentzea guizhouensis DHS C013.</title>
        <authorList>
            <person name="Cao C."/>
        </authorList>
    </citation>
    <scope>NUCLEOTIDE SEQUENCE [LARGE SCALE GENOMIC DNA]</scope>
    <source>
        <strain evidence="2 3">DHS C013</strain>
    </source>
</reference>
<sequence>MVELLEGGAAVLTTGQRLRDVQRAMFDCLADEGIDGLLALFTAATGEPCVLIRLPDQVIASSPPGFRWPPDDADGAQLLPINADVPHALFAAARTPFADDLAGHVAGLARLELARVQALKAGRRELTGQVIEDLVRSAISSSEAARRLTAAGVDPAATHSVLLVSDAPVELDDLTDVVVARIGPYEAVVLEGDRSPHELTRLLVKSATSVGVGGPYRGVHGLRWAFLEAQEAVSRGPGVHEGRVIDMPRLLMSNPDLPVREVARKVLQPVLAFDAEHGGQLMRTLEVFLESGGSPQLAAKELFVHRNTVRYRLEQIERVTGLSLSSVEARVNLWLAMRAVA</sequence>
<dbReference type="InterPro" id="IPR051448">
    <property type="entry name" value="CdaR-like_regulators"/>
</dbReference>
<gene>
    <name evidence="2" type="ORF">BBK82_40065</name>
</gene>
<dbReference type="Proteomes" id="UP000093053">
    <property type="component" value="Chromosome"/>
</dbReference>
<dbReference type="Pfam" id="PF13556">
    <property type="entry name" value="HTH_30"/>
    <property type="match status" value="1"/>
</dbReference>
<evidence type="ECO:0000259" key="1">
    <source>
        <dbReference type="Pfam" id="PF13556"/>
    </source>
</evidence>
<keyword evidence="3" id="KW-1185">Reference proteome</keyword>
<dbReference type="RefSeq" id="WP_065919588.1">
    <property type="nucleotide sequence ID" value="NZ_CP016793.1"/>
</dbReference>
<dbReference type="AlphaFoldDB" id="A0A1B2HU93"/>
<dbReference type="Gene3D" id="1.10.10.2840">
    <property type="entry name" value="PucR C-terminal helix-turn-helix domain"/>
    <property type="match status" value="1"/>
</dbReference>
<dbReference type="STRING" id="1586287.BBK82_40065"/>
<protein>
    <recommendedName>
        <fullName evidence="1">PucR C-terminal helix-turn-helix domain-containing protein</fullName>
    </recommendedName>
</protein>
<dbReference type="InterPro" id="IPR025736">
    <property type="entry name" value="PucR_C-HTH_dom"/>
</dbReference>
<dbReference type="KEGG" id="led:BBK82_40065"/>
<feature type="domain" description="PucR C-terminal helix-turn-helix" evidence="1">
    <location>
        <begin position="281"/>
        <end position="339"/>
    </location>
</feature>
<evidence type="ECO:0000313" key="2">
    <source>
        <dbReference type="EMBL" id="ANZ41252.1"/>
    </source>
</evidence>
<dbReference type="InterPro" id="IPR042070">
    <property type="entry name" value="PucR_C-HTH_sf"/>
</dbReference>
<dbReference type="EMBL" id="CP016793">
    <property type="protein sequence ID" value="ANZ41252.1"/>
    <property type="molecule type" value="Genomic_DNA"/>
</dbReference>
<evidence type="ECO:0000313" key="3">
    <source>
        <dbReference type="Proteomes" id="UP000093053"/>
    </source>
</evidence>
<name>A0A1B2HU93_9PSEU</name>